<evidence type="ECO:0000313" key="1">
    <source>
        <dbReference type="EMBL" id="CAG8826328.1"/>
    </source>
</evidence>
<dbReference type="EMBL" id="CAJVQB010038499">
    <property type="protein sequence ID" value="CAG8826328.1"/>
    <property type="molecule type" value="Genomic_DNA"/>
</dbReference>
<organism evidence="1 2">
    <name type="scientific">Gigaspora margarita</name>
    <dbReference type="NCBI Taxonomy" id="4874"/>
    <lineage>
        <taxon>Eukaryota</taxon>
        <taxon>Fungi</taxon>
        <taxon>Fungi incertae sedis</taxon>
        <taxon>Mucoromycota</taxon>
        <taxon>Glomeromycotina</taxon>
        <taxon>Glomeromycetes</taxon>
        <taxon>Diversisporales</taxon>
        <taxon>Gigasporaceae</taxon>
        <taxon>Gigaspora</taxon>
    </lineage>
</organism>
<proteinExistence type="predicted"/>
<comment type="caution">
    <text evidence="1">The sequence shown here is derived from an EMBL/GenBank/DDBJ whole genome shotgun (WGS) entry which is preliminary data.</text>
</comment>
<keyword evidence="2" id="KW-1185">Reference proteome</keyword>
<accession>A0ABN7WBS3</accession>
<evidence type="ECO:0000313" key="2">
    <source>
        <dbReference type="Proteomes" id="UP000789901"/>
    </source>
</evidence>
<protein>
    <submittedName>
        <fullName evidence="1">14143_t:CDS:1</fullName>
    </submittedName>
</protein>
<feature type="non-terminal residue" evidence="1">
    <location>
        <position position="1"/>
    </location>
</feature>
<sequence length="60" mass="7079">GKMLNSLLDRPYNRIKIDRVLDQKEENLVTHATEVKNKTQAFFQSQYKKRSTSLKDLPDK</sequence>
<name>A0ABN7WBS3_GIGMA</name>
<gene>
    <name evidence="1" type="ORF">GMARGA_LOCUS29094</name>
</gene>
<dbReference type="Proteomes" id="UP000789901">
    <property type="component" value="Unassembled WGS sequence"/>
</dbReference>
<reference evidence="1 2" key="1">
    <citation type="submission" date="2021-06" db="EMBL/GenBank/DDBJ databases">
        <authorList>
            <person name="Kallberg Y."/>
            <person name="Tangrot J."/>
            <person name="Rosling A."/>
        </authorList>
    </citation>
    <scope>NUCLEOTIDE SEQUENCE [LARGE SCALE GENOMIC DNA]</scope>
    <source>
        <strain evidence="1 2">120-4 pot B 10/14</strain>
    </source>
</reference>